<name>A0ABV6VK75_9ACTN</name>
<reference evidence="2 3" key="1">
    <citation type="submission" date="2024-09" db="EMBL/GenBank/DDBJ databases">
        <authorList>
            <person name="Lee S.D."/>
        </authorList>
    </citation>
    <scope>NUCLEOTIDE SEQUENCE [LARGE SCALE GENOMIC DNA]</scope>
    <source>
        <strain evidence="2 3">N1-1</strain>
    </source>
</reference>
<evidence type="ECO:0000256" key="1">
    <source>
        <dbReference type="SAM" id="MobiDB-lite"/>
    </source>
</evidence>
<dbReference type="EMBL" id="JBHEZX010000021">
    <property type="protein sequence ID" value="MFC1414144.1"/>
    <property type="molecule type" value="Genomic_DNA"/>
</dbReference>
<gene>
    <name evidence="2" type="ORF">ACEZDG_33280</name>
</gene>
<evidence type="ECO:0000313" key="2">
    <source>
        <dbReference type="EMBL" id="MFC1414144.1"/>
    </source>
</evidence>
<evidence type="ECO:0000313" key="3">
    <source>
        <dbReference type="Proteomes" id="UP001592582"/>
    </source>
</evidence>
<protein>
    <submittedName>
        <fullName evidence="2">Uncharacterized protein</fullName>
    </submittedName>
</protein>
<dbReference type="Proteomes" id="UP001592582">
    <property type="component" value="Unassembled WGS sequence"/>
</dbReference>
<comment type="caution">
    <text evidence="2">The sequence shown here is derived from an EMBL/GenBank/DDBJ whole genome shotgun (WGS) entry which is preliminary data.</text>
</comment>
<sequence>MGVKATETTISWAQARRKKKQQEQPQLPPRTRVVTIYGPRDEVPKDVRIDLPDGQPIDKGLEHQHP</sequence>
<feature type="region of interest" description="Disordered" evidence="1">
    <location>
        <begin position="1"/>
        <end position="66"/>
    </location>
</feature>
<organism evidence="2 3">
    <name type="scientific">Streptacidiphilus alkalitolerans</name>
    <dbReference type="NCBI Taxonomy" id="3342712"/>
    <lineage>
        <taxon>Bacteria</taxon>
        <taxon>Bacillati</taxon>
        <taxon>Actinomycetota</taxon>
        <taxon>Actinomycetes</taxon>
        <taxon>Kitasatosporales</taxon>
        <taxon>Streptomycetaceae</taxon>
        <taxon>Streptacidiphilus</taxon>
    </lineage>
</organism>
<proteinExistence type="predicted"/>
<dbReference type="RefSeq" id="WP_380517202.1">
    <property type="nucleotide sequence ID" value="NZ_JBHEZX010000021.1"/>
</dbReference>
<accession>A0ABV6VK75</accession>
<keyword evidence="3" id="KW-1185">Reference proteome</keyword>
<feature type="compositionally biased region" description="Basic and acidic residues" evidence="1">
    <location>
        <begin position="39"/>
        <end position="51"/>
    </location>
</feature>
<feature type="compositionally biased region" description="Polar residues" evidence="1">
    <location>
        <begin position="1"/>
        <end position="12"/>
    </location>
</feature>